<dbReference type="InterPro" id="IPR018649">
    <property type="entry name" value="SHOCT"/>
</dbReference>
<dbReference type="OrthoDB" id="3748887at2"/>
<feature type="transmembrane region" description="Helical" evidence="1">
    <location>
        <begin position="12"/>
        <end position="36"/>
    </location>
</feature>
<sequence>MWYGGWGSGGWVLMAVIMILFWGLLIAGIIALTHYLTGAGRSRQSGPTASGESGWSAGRAEGLLAERFARGEIDEDEYKRRLTVLREHR</sequence>
<gene>
    <name evidence="3" type="ORF">SL103_35070</name>
</gene>
<evidence type="ECO:0000256" key="1">
    <source>
        <dbReference type="SAM" id="Phobius"/>
    </source>
</evidence>
<reference evidence="3 4" key="1">
    <citation type="submission" date="2016-09" db="EMBL/GenBank/DDBJ databases">
        <title>Complete genome sequencing of Streptomyces lydicus 103 and metabolic pathways analysis of antibiotic biosynthesis.</title>
        <authorList>
            <person name="Jia N."/>
            <person name="Ding M.-Z."/>
            <person name="Gao F."/>
            <person name="Yuan Y.-J."/>
        </authorList>
    </citation>
    <scope>NUCLEOTIDE SEQUENCE [LARGE SCALE GENOMIC DNA]</scope>
    <source>
        <strain evidence="3 4">103</strain>
    </source>
</reference>
<organism evidence="3 4">
    <name type="scientific">Streptomyces lydicus</name>
    <dbReference type="NCBI Taxonomy" id="47763"/>
    <lineage>
        <taxon>Bacteria</taxon>
        <taxon>Bacillati</taxon>
        <taxon>Actinomycetota</taxon>
        <taxon>Actinomycetes</taxon>
        <taxon>Kitasatosporales</taxon>
        <taxon>Streptomycetaceae</taxon>
        <taxon>Streptomyces</taxon>
    </lineage>
</organism>
<keyword evidence="4" id="KW-1185">Reference proteome</keyword>
<keyword evidence="1" id="KW-0812">Transmembrane</keyword>
<proteinExistence type="predicted"/>
<dbReference type="Pfam" id="PF09851">
    <property type="entry name" value="SHOCT"/>
    <property type="match status" value="1"/>
</dbReference>
<feature type="domain" description="SHOCT" evidence="2">
    <location>
        <begin position="64"/>
        <end position="85"/>
    </location>
</feature>
<evidence type="ECO:0000313" key="4">
    <source>
        <dbReference type="Proteomes" id="UP000094094"/>
    </source>
</evidence>
<accession>A0A1D7VY87</accession>
<dbReference type="AlphaFoldDB" id="A0A1D7VY87"/>
<dbReference type="EMBL" id="CP017157">
    <property type="protein sequence ID" value="AOP51711.1"/>
    <property type="molecule type" value="Genomic_DNA"/>
</dbReference>
<keyword evidence="1" id="KW-0472">Membrane</keyword>
<evidence type="ECO:0000259" key="2">
    <source>
        <dbReference type="Pfam" id="PF09851"/>
    </source>
</evidence>
<dbReference type="Proteomes" id="UP000094094">
    <property type="component" value="Chromosome"/>
</dbReference>
<dbReference type="KEGG" id="slc:SL103_35070"/>
<protein>
    <recommendedName>
        <fullName evidence="2">SHOCT domain-containing protein</fullName>
    </recommendedName>
</protein>
<name>A0A1D7VY87_9ACTN</name>
<keyword evidence="1" id="KW-1133">Transmembrane helix</keyword>
<evidence type="ECO:0000313" key="3">
    <source>
        <dbReference type="EMBL" id="AOP51711.1"/>
    </source>
</evidence>